<dbReference type="Proteomes" id="UP000258309">
    <property type="component" value="Unassembled WGS sequence"/>
</dbReference>
<dbReference type="PANTHER" id="PTHR42073:SF1">
    <property type="entry name" value="MEIOTIC EXPRESSION UP-REGULATED PROTEIN 6"/>
    <property type="match status" value="1"/>
</dbReference>
<feature type="compositionally biased region" description="Basic and acidic residues" evidence="1">
    <location>
        <begin position="344"/>
        <end position="358"/>
    </location>
</feature>
<dbReference type="SUPFAM" id="SSF50729">
    <property type="entry name" value="PH domain-like"/>
    <property type="match status" value="1"/>
</dbReference>
<feature type="compositionally biased region" description="Low complexity" evidence="1">
    <location>
        <begin position="254"/>
        <end position="270"/>
    </location>
</feature>
<evidence type="ECO:0000259" key="2">
    <source>
        <dbReference type="PROSITE" id="PS50003"/>
    </source>
</evidence>
<feature type="compositionally biased region" description="Basic and acidic residues" evidence="1">
    <location>
        <begin position="45"/>
        <end position="56"/>
    </location>
</feature>
<dbReference type="STRING" id="5539.A0A3E2HB21"/>
<organism evidence="3 4">
    <name type="scientific">Scytalidium lignicola</name>
    <name type="common">Hyphomycete</name>
    <dbReference type="NCBI Taxonomy" id="5539"/>
    <lineage>
        <taxon>Eukaryota</taxon>
        <taxon>Fungi</taxon>
        <taxon>Dikarya</taxon>
        <taxon>Ascomycota</taxon>
        <taxon>Pezizomycotina</taxon>
        <taxon>Leotiomycetes</taxon>
        <taxon>Leotiomycetes incertae sedis</taxon>
        <taxon>Scytalidium</taxon>
    </lineage>
</organism>
<evidence type="ECO:0000313" key="3">
    <source>
        <dbReference type="EMBL" id="RFU30507.1"/>
    </source>
</evidence>
<feature type="region of interest" description="Disordered" evidence="1">
    <location>
        <begin position="237"/>
        <end position="384"/>
    </location>
</feature>
<feature type="non-terminal residue" evidence="3">
    <location>
        <position position="1"/>
    </location>
</feature>
<dbReference type="PROSITE" id="PS50003">
    <property type="entry name" value="PH_DOMAIN"/>
    <property type="match status" value="1"/>
</dbReference>
<dbReference type="CDD" id="cd00821">
    <property type="entry name" value="PH"/>
    <property type="match status" value="1"/>
</dbReference>
<feature type="non-terminal residue" evidence="3">
    <location>
        <position position="384"/>
    </location>
</feature>
<keyword evidence="4" id="KW-1185">Reference proteome</keyword>
<dbReference type="AlphaFoldDB" id="A0A3E2HB21"/>
<protein>
    <recommendedName>
        <fullName evidence="2">PH domain-containing protein</fullName>
    </recommendedName>
</protein>
<dbReference type="Gene3D" id="2.30.29.30">
    <property type="entry name" value="Pleckstrin-homology domain (PH domain)/Phosphotyrosine-binding domain (PTB)"/>
    <property type="match status" value="1"/>
</dbReference>
<dbReference type="InterPro" id="IPR001849">
    <property type="entry name" value="PH_domain"/>
</dbReference>
<comment type="caution">
    <text evidence="3">The sequence shown here is derived from an EMBL/GenBank/DDBJ whole genome shotgun (WGS) entry which is preliminary data.</text>
</comment>
<dbReference type="InterPro" id="IPR039712">
    <property type="entry name" value="Meu6"/>
</dbReference>
<feature type="compositionally biased region" description="Basic and acidic residues" evidence="1">
    <location>
        <begin position="244"/>
        <end position="253"/>
    </location>
</feature>
<dbReference type="InterPro" id="IPR011993">
    <property type="entry name" value="PH-like_dom_sf"/>
</dbReference>
<evidence type="ECO:0000256" key="1">
    <source>
        <dbReference type="SAM" id="MobiDB-lite"/>
    </source>
</evidence>
<dbReference type="EMBL" id="NCSJ02000098">
    <property type="protein sequence ID" value="RFU30507.1"/>
    <property type="molecule type" value="Genomic_DNA"/>
</dbReference>
<feature type="compositionally biased region" description="Low complexity" evidence="1">
    <location>
        <begin position="9"/>
        <end position="30"/>
    </location>
</feature>
<feature type="region of interest" description="Disordered" evidence="1">
    <location>
        <begin position="1"/>
        <end position="57"/>
    </location>
</feature>
<evidence type="ECO:0000313" key="4">
    <source>
        <dbReference type="Proteomes" id="UP000258309"/>
    </source>
</evidence>
<dbReference type="InterPro" id="IPR039483">
    <property type="entry name" value="Meu6_PH_dom"/>
</dbReference>
<reference evidence="3 4" key="1">
    <citation type="submission" date="2018-05" db="EMBL/GenBank/DDBJ databases">
        <title>Draft genome sequence of Scytalidium lignicola DSM 105466, a ubiquitous saprotrophic fungus.</title>
        <authorList>
            <person name="Buettner E."/>
            <person name="Gebauer A.M."/>
            <person name="Hofrichter M."/>
            <person name="Liers C."/>
            <person name="Kellner H."/>
        </authorList>
    </citation>
    <scope>NUCLEOTIDE SEQUENCE [LARGE SCALE GENOMIC DNA]</scope>
    <source>
        <strain evidence="3 4">DSM 105466</strain>
    </source>
</reference>
<dbReference type="SMART" id="SM00233">
    <property type="entry name" value="PH"/>
    <property type="match status" value="1"/>
</dbReference>
<dbReference type="Pfam" id="PF15406">
    <property type="entry name" value="PH_6"/>
    <property type="match status" value="1"/>
</dbReference>
<dbReference type="PANTHER" id="PTHR42073">
    <property type="entry name" value="MEIOTIC EXPRESSION UP-REGULATED PROTEIN 6"/>
    <property type="match status" value="1"/>
</dbReference>
<dbReference type="OrthoDB" id="5593352at2759"/>
<feature type="domain" description="PH" evidence="2">
    <location>
        <begin position="58"/>
        <end position="180"/>
    </location>
</feature>
<sequence>MSEVQKPVEPTATAPAAKIPAAESPAAKSPNDISAAITDTPIAQQKEEPTKGEAKEVTPATDGVLGYKAPGLVKGLRFSKRYFYFSEKPIESKKLFVFLQTEKPAVAHPIAAWASQTGKGLLFFTKPTPTNIFNLADISDITKEGSTEFLFKINGQKHTFQASSATERDSWLAALEAKSAEAKAEKETIISSKGYKTELEKLSKPTIAEAALKRSSEVKETVRRASIFGAFFSKKEEIEEEEDRKDKPEESKQAEAATAPTVESAAAVETLADTSSEPAEKKEEKEAAAPVGTTAISSTAPQLENPVEESNAKLFDPESVTAPVEAEASRDAATPAETQAVRSEPSREDDKSAEEISKANDAPPAVTDGPAEPVNVSTTSTEER</sequence>
<accession>A0A3E2HB21</accession>
<feature type="compositionally biased region" description="Basic and acidic residues" evidence="1">
    <location>
        <begin position="278"/>
        <end position="287"/>
    </location>
</feature>
<proteinExistence type="predicted"/>
<feature type="compositionally biased region" description="Polar residues" evidence="1">
    <location>
        <begin position="375"/>
        <end position="384"/>
    </location>
</feature>
<gene>
    <name evidence="3" type="ORF">B7463_g5819</name>
</gene>
<name>A0A3E2HB21_SCYLI</name>